<dbReference type="PANTHER" id="PTHR14025">
    <property type="entry name" value="FANCONI ANEMIA GROUP M FANCM FAMILY MEMBER"/>
    <property type="match status" value="1"/>
</dbReference>
<keyword evidence="5" id="KW-0347">Helicase</keyword>
<feature type="region of interest" description="Disordered" evidence="8">
    <location>
        <begin position="1297"/>
        <end position="1319"/>
    </location>
</feature>
<dbReference type="PANTHER" id="PTHR14025:SF20">
    <property type="entry name" value="FANCONI ANEMIA GROUP M PROTEIN"/>
    <property type="match status" value="1"/>
</dbReference>
<dbReference type="InterPro" id="IPR011545">
    <property type="entry name" value="DEAD/DEAH_box_helicase_dom"/>
</dbReference>
<dbReference type="Gene3D" id="1.20.1320.20">
    <property type="entry name" value="hef helicase domain"/>
    <property type="match status" value="1"/>
</dbReference>
<dbReference type="SUPFAM" id="SSF52540">
    <property type="entry name" value="P-loop containing nucleoside triphosphate hydrolases"/>
    <property type="match status" value="1"/>
</dbReference>
<evidence type="ECO:0000313" key="12">
    <source>
        <dbReference type="Proteomes" id="UP001085076"/>
    </source>
</evidence>
<feature type="compositionally biased region" description="Acidic residues" evidence="8">
    <location>
        <begin position="1130"/>
        <end position="1159"/>
    </location>
</feature>
<keyword evidence="4" id="KW-0378">Hydrolase</keyword>
<dbReference type="GO" id="GO:0005524">
    <property type="term" value="F:ATP binding"/>
    <property type="evidence" value="ECO:0007669"/>
    <property type="project" value="UniProtKB-KW"/>
</dbReference>
<keyword evidence="6" id="KW-0067">ATP-binding</keyword>
<evidence type="ECO:0000259" key="10">
    <source>
        <dbReference type="PROSITE" id="PS51194"/>
    </source>
</evidence>
<evidence type="ECO:0000259" key="9">
    <source>
        <dbReference type="PROSITE" id="PS51192"/>
    </source>
</evidence>
<dbReference type="Gene3D" id="3.40.50.300">
    <property type="entry name" value="P-loop containing nucleotide triphosphate hydrolases"/>
    <property type="match status" value="2"/>
</dbReference>
<dbReference type="GO" id="GO:0016787">
    <property type="term" value="F:hydrolase activity"/>
    <property type="evidence" value="ECO:0007669"/>
    <property type="project" value="UniProtKB-KW"/>
</dbReference>
<dbReference type="FunFam" id="3.40.50.300:FF:000861">
    <property type="entry name" value="Fanconi anemia, complementation group M"/>
    <property type="match status" value="1"/>
</dbReference>
<dbReference type="CDD" id="cd12091">
    <property type="entry name" value="FANCM_ID"/>
    <property type="match status" value="1"/>
</dbReference>
<dbReference type="OrthoDB" id="6513042at2759"/>
<dbReference type="SMART" id="SM00487">
    <property type="entry name" value="DEXDc"/>
    <property type="match status" value="1"/>
</dbReference>
<reference evidence="11" key="1">
    <citation type="submission" date="2021-03" db="EMBL/GenBank/DDBJ databases">
        <authorList>
            <person name="Li Z."/>
            <person name="Yang C."/>
        </authorList>
    </citation>
    <scope>NUCLEOTIDE SEQUENCE</scope>
    <source>
        <strain evidence="11">Dzin_1.0</strain>
        <tissue evidence="11">Leaf</tissue>
    </source>
</reference>
<dbReference type="GO" id="GO:0036297">
    <property type="term" value="P:interstrand cross-link repair"/>
    <property type="evidence" value="ECO:0007669"/>
    <property type="project" value="TreeGrafter"/>
</dbReference>
<dbReference type="InterPro" id="IPR001650">
    <property type="entry name" value="Helicase_C-like"/>
</dbReference>
<organism evidence="11 12">
    <name type="scientific">Dioscorea zingiberensis</name>
    <dbReference type="NCBI Taxonomy" id="325984"/>
    <lineage>
        <taxon>Eukaryota</taxon>
        <taxon>Viridiplantae</taxon>
        <taxon>Streptophyta</taxon>
        <taxon>Embryophyta</taxon>
        <taxon>Tracheophyta</taxon>
        <taxon>Spermatophyta</taxon>
        <taxon>Magnoliopsida</taxon>
        <taxon>Liliopsida</taxon>
        <taxon>Dioscoreales</taxon>
        <taxon>Dioscoreaceae</taxon>
        <taxon>Dioscorea</taxon>
    </lineage>
</organism>
<evidence type="ECO:0000256" key="7">
    <source>
        <dbReference type="ARBA" id="ARBA00023242"/>
    </source>
</evidence>
<dbReference type="InterPro" id="IPR027417">
    <property type="entry name" value="P-loop_NTPase"/>
</dbReference>
<comment type="subcellular location">
    <subcellularLocation>
        <location evidence="1">Nucleus</location>
    </subcellularLocation>
</comment>
<feature type="compositionally biased region" description="Basic and acidic residues" evidence="8">
    <location>
        <begin position="1297"/>
        <end position="1312"/>
    </location>
</feature>
<evidence type="ECO:0000256" key="8">
    <source>
        <dbReference type="SAM" id="MobiDB-lite"/>
    </source>
</evidence>
<protein>
    <recommendedName>
        <fullName evidence="13">Fanconi anemia group M protein</fullName>
    </recommendedName>
</protein>
<comment type="caution">
    <text evidence="11">The sequence shown here is derived from an EMBL/GenBank/DDBJ whole genome shotgun (WGS) entry which is preliminary data.</text>
</comment>
<sequence>MATASPEIYDEFDNDGFDWEAAVREIDSACEAVAAASISHEDADFRPDVAGVADGARPKPAKPNGKARQSTLDRFVDSYLNRRHDRAHGHRSKELGNPPVEFGSGDGVPQISIDLEAAKTWIYPINVPLRDYQFSITKSALFSNTLVALPTGLGKTLIAAVVMFNYFRWFPEGKIVFTAPSRPLVMQQIEACHNIVGIPQEWTIDMTGQMSPMKRSSFWKSKRVFFVTPQVLEKDIQSGICLVQHLVCLVIDEAHRAMGNYAYCVAVRELIAVPVQLRILALTATPGSKQQTIQNVIDNLCISTLEYRNESDPDVSPYVHDRKLELVQVALTKDVVDINNLLLEAIQPFVARLCAIGVLYKRDFATLSPCELLNARDKFRQAPPLNLPQAKFGEIEGCFAVLITLYHIRKLLSSHGIRPAYEMLEEKLRQGAFARLMSRNETMWNAKLLMQKSLSHGAPNPKLVKMTEILLDHFRMKDPKESRVIIFSNFRGSVKDIMDSLSNIGDLVKATEFIGQSSGKALKGQTQKVQQAVLQVSDHIEVFYDGLHPLILPSLKQKFRTGGYNVIVATSIGEEGLDIMEVDLVICFDANISPLRMIQRMGRTGRNHDGRIPHICNPQVQFVELSIEQFIPRGRKLKDNASCQSPVTMKISDRENDLLNKYFLSSKKEMWRPSLIAFPQFQAFPSGIHKVPHSFKTTTMLIDAMQRLHGQSVSKAKQAETLIYSPEVDSFEHYKREELADVHYAANNSLKGLPEAESSGVGASCNGTSTENEIHLPDPPIKKHLGHRFLFGEDFLTVSASGIVSIISVPVLPLEGSLASKVMTTEGNKEFLDLSERDVGAFTVSNIKMSTEQSIVNEATLASQFPIQKDQGNGAAQTAFPEWGFTNSEEGAAEMPFDVENDMPTPSVERSRDIYTDLSPRLSHYIEEGIVPESPIVEMSQYSLKVNNVACTISTHEGDGFTCPPVMHKEELTNLPPISATILDDQAINKSPAPCQSPCVILDSSSLLHKEIQNSDVKIQNIIEINLEERQARSPIGEGMQTPQANLMNNSSSEEWHLNSGGISKSSEQAPKYKRLRKYGEVFRRLPCKILNETCKSSAPSKRRHTAVTESNRISCRKGIRKRKYGNSLIDEEAEVSQDVEVSEDEEHGDKDDEYEDSFIDDKPNSTQAIQAENSGDMLAFYRRSLLTQSPVVLAPPHESVSPRTIESGSSSVKTMSNSLETPDGLQCANESSGLNSVTCPLGSKRAVQMSPLSEASDRLREISDKIGSRKRKLSFQHAGSSSLAADHQPAISHLQHKAEGTHHDQPRDASYHNEPSYDDDFYESVDLDAIEEQATKLLRYKAELSVSQTQMAIDNHLVSTTHASVVSTPPTFDLGI</sequence>
<dbReference type="CDD" id="cd18033">
    <property type="entry name" value="DEXDc_FANCM"/>
    <property type="match status" value="1"/>
</dbReference>
<evidence type="ECO:0000256" key="4">
    <source>
        <dbReference type="ARBA" id="ARBA00022801"/>
    </source>
</evidence>
<feature type="region of interest" description="Disordered" evidence="8">
    <location>
        <begin position="1129"/>
        <end position="1166"/>
    </location>
</feature>
<evidence type="ECO:0000256" key="2">
    <source>
        <dbReference type="ARBA" id="ARBA00009889"/>
    </source>
</evidence>
<dbReference type="Proteomes" id="UP001085076">
    <property type="component" value="Miscellaneous, Linkage group lg03"/>
</dbReference>
<dbReference type="CDD" id="cd18801">
    <property type="entry name" value="SF2_C_FANCM_Hef"/>
    <property type="match status" value="1"/>
</dbReference>
<dbReference type="InterPro" id="IPR039686">
    <property type="entry name" value="FANCM/Mph1-like_ID"/>
</dbReference>
<keyword evidence="12" id="KW-1185">Reference proteome</keyword>
<dbReference type="GO" id="GO:0043138">
    <property type="term" value="F:3'-5' DNA helicase activity"/>
    <property type="evidence" value="ECO:0007669"/>
    <property type="project" value="InterPro"/>
</dbReference>
<dbReference type="SMART" id="SM00490">
    <property type="entry name" value="HELICc"/>
    <property type="match status" value="1"/>
</dbReference>
<accession>A0A9D5CNZ8</accession>
<keyword evidence="3" id="KW-0547">Nucleotide-binding</keyword>
<dbReference type="GO" id="GO:0045003">
    <property type="term" value="P:double-strand break repair via synthesis-dependent strand annealing"/>
    <property type="evidence" value="ECO:0007669"/>
    <property type="project" value="TreeGrafter"/>
</dbReference>
<dbReference type="Pfam" id="PF00271">
    <property type="entry name" value="Helicase_C"/>
    <property type="match status" value="1"/>
</dbReference>
<gene>
    <name evidence="11" type="ORF">J5N97_012399</name>
</gene>
<evidence type="ECO:0000313" key="11">
    <source>
        <dbReference type="EMBL" id="KAJ0976925.1"/>
    </source>
</evidence>
<feature type="region of interest" description="Disordered" evidence="8">
    <location>
        <begin position="1195"/>
        <end position="1236"/>
    </location>
</feature>
<reference evidence="11" key="2">
    <citation type="journal article" date="2022" name="Hortic Res">
        <title>The genome of Dioscorea zingiberensis sheds light on the biosynthesis, origin and evolution of the medicinally important diosgenin saponins.</title>
        <authorList>
            <person name="Li Y."/>
            <person name="Tan C."/>
            <person name="Li Z."/>
            <person name="Guo J."/>
            <person name="Li S."/>
            <person name="Chen X."/>
            <person name="Wang C."/>
            <person name="Dai X."/>
            <person name="Yang H."/>
            <person name="Song W."/>
            <person name="Hou L."/>
            <person name="Xu J."/>
            <person name="Tong Z."/>
            <person name="Xu A."/>
            <person name="Yuan X."/>
            <person name="Wang W."/>
            <person name="Yang Q."/>
            <person name="Chen L."/>
            <person name="Sun Z."/>
            <person name="Wang K."/>
            <person name="Pan B."/>
            <person name="Chen J."/>
            <person name="Bao Y."/>
            <person name="Liu F."/>
            <person name="Qi X."/>
            <person name="Gang D.R."/>
            <person name="Wen J."/>
            <person name="Li J."/>
        </authorList>
    </citation>
    <scope>NUCLEOTIDE SEQUENCE</scope>
    <source>
        <strain evidence="11">Dzin_1.0</strain>
    </source>
</reference>
<feature type="compositionally biased region" description="Polar residues" evidence="8">
    <location>
        <begin position="1202"/>
        <end position="1221"/>
    </location>
</feature>
<name>A0A9D5CNZ8_9LILI</name>
<dbReference type="InterPro" id="IPR014001">
    <property type="entry name" value="Helicase_ATP-bd"/>
</dbReference>
<evidence type="ECO:0000256" key="5">
    <source>
        <dbReference type="ARBA" id="ARBA00022806"/>
    </source>
</evidence>
<comment type="similarity">
    <text evidence="2">Belongs to the DEAD box helicase family. DEAH subfamily. FANCM sub-subfamily.</text>
</comment>
<dbReference type="Pfam" id="PF00270">
    <property type="entry name" value="DEAD"/>
    <property type="match status" value="1"/>
</dbReference>
<dbReference type="GO" id="GO:0005634">
    <property type="term" value="C:nucleus"/>
    <property type="evidence" value="ECO:0007669"/>
    <property type="project" value="UniProtKB-SubCell"/>
</dbReference>
<dbReference type="PROSITE" id="PS51194">
    <property type="entry name" value="HELICASE_CTER"/>
    <property type="match status" value="1"/>
</dbReference>
<keyword evidence="7" id="KW-0539">Nucleus</keyword>
<dbReference type="GO" id="GO:0009378">
    <property type="term" value="F:four-way junction helicase activity"/>
    <property type="evidence" value="ECO:0007669"/>
    <property type="project" value="TreeGrafter"/>
</dbReference>
<evidence type="ECO:0000256" key="3">
    <source>
        <dbReference type="ARBA" id="ARBA00022741"/>
    </source>
</evidence>
<evidence type="ECO:0000256" key="1">
    <source>
        <dbReference type="ARBA" id="ARBA00004123"/>
    </source>
</evidence>
<dbReference type="EMBL" id="JAGGNH010000003">
    <property type="protein sequence ID" value="KAJ0976925.1"/>
    <property type="molecule type" value="Genomic_DNA"/>
</dbReference>
<dbReference type="GO" id="GO:0000400">
    <property type="term" value="F:four-way junction DNA binding"/>
    <property type="evidence" value="ECO:0007669"/>
    <property type="project" value="TreeGrafter"/>
</dbReference>
<proteinExistence type="inferred from homology"/>
<feature type="domain" description="Helicase C-terminal" evidence="10">
    <location>
        <begin position="470"/>
        <end position="655"/>
    </location>
</feature>
<feature type="domain" description="Helicase ATP-binding" evidence="9">
    <location>
        <begin position="136"/>
        <end position="304"/>
    </location>
</feature>
<dbReference type="InterPro" id="IPR044749">
    <property type="entry name" value="FANCM_DEXDc"/>
</dbReference>
<dbReference type="PROSITE" id="PS51192">
    <property type="entry name" value="HELICASE_ATP_BIND_1"/>
    <property type="match status" value="1"/>
</dbReference>
<evidence type="ECO:0008006" key="13">
    <source>
        <dbReference type="Google" id="ProtNLM"/>
    </source>
</evidence>
<evidence type="ECO:0000256" key="6">
    <source>
        <dbReference type="ARBA" id="ARBA00022840"/>
    </source>
</evidence>